<accession>A0A3S2P4Z7</accession>
<proteinExistence type="predicted"/>
<dbReference type="EMBL" id="CM012447">
    <property type="protein sequence ID" value="RVE66737.1"/>
    <property type="molecule type" value="Genomic_DNA"/>
</dbReference>
<dbReference type="Proteomes" id="UP000283210">
    <property type="component" value="Chromosome 11"/>
</dbReference>
<evidence type="ECO:0000313" key="1">
    <source>
        <dbReference type="EMBL" id="RVE66737.1"/>
    </source>
</evidence>
<name>A0A3S2P4Z7_ORYJA</name>
<reference evidence="1 2" key="2">
    <citation type="submission" date="2019-01" db="EMBL/GenBank/DDBJ databases">
        <title>A chromosome length genome reference of the Java medaka (oryzias javanicus).</title>
        <authorList>
            <person name="Herpin A."/>
            <person name="Takehana Y."/>
            <person name="Naruse K."/>
            <person name="Ansai S."/>
            <person name="Kawaguchi M."/>
        </authorList>
    </citation>
    <scope>NUCLEOTIDE SEQUENCE [LARGE SCALE GENOMIC DNA]</scope>
    <source>
        <strain evidence="1">RS831</strain>
        <tissue evidence="1">Whole body</tissue>
    </source>
</reference>
<dbReference type="OrthoDB" id="8446683at2759"/>
<keyword evidence="2" id="KW-1185">Reference proteome</keyword>
<protein>
    <submittedName>
        <fullName evidence="1">Uncharacterized protein</fullName>
    </submittedName>
</protein>
<organism evidence="1 2">
    <name type="scientific">Oryzias javanicus</name>
    <name type="common">Javanese ricefish</name>
    <name type="synonym">Aplocheilus javanicus</name>
    <dbReference type="NCBI Taxonomy" id="123683"/>
    <lineage>
        <taxon>Eukaryota</taxon>
        <taxon>Metazoa</taxon>
        <taxon>Chordata</taxon>
        <taxon>Craniata</taxon>
        <taxon>Vertebrata</taxon>
        <taxon>Euteleostomi</taxon>
        <taxon>Actinopterygii</taxon>
        <taxon>Neopterygii</taxon>
        <taxon>Teleostei</taxon>
        <taxon>Neoteleostei</taxon>
        <taxon>Acanthomorphata</taxon>
        <taxon>Ovalentaria</taxon>
        <taxon>Atherinomorphae</taxon>
        <taxon>Beloniformes</taxon>
        <taxon>Adrianichthyidae</taxon>
        <taxon>Oryziinae</taxon>
        <taxon>Oryzias</taxon>
    </lineage>
</organism>
<gene>
    <name evidence="1" type="ORF">OJAV_G00110600</name>
</gene>
<sequence length="263" mass="28382">MTGTGGAAPPTAVLGVGIDGVWQRRAAGSSKFSVLSYPHHLPAVVESKVPLKLPSLVTAGKGPRRRSCTARLSLSEPSLLAPCESIQLEGFSSFHRLSVLQNQHPPLSTLPMKSSTRLSCQTFHLSGAQNHQKKQLPHSSLQPAFIHFSKAIRPSVRPQAVRRHSHYPALSSEAGRSDLLTSAGLHGSPSSWEEPLSVVGKPCLLRCSQRAARSQLHIFLPSEAKAEEVDRESVDEGFMDELDIKIGSLKLQEEPAKTVTSPS</sequence>
<evidence type="ECO:0000313" key="2">
    <source>
        <dbReference type="Proteomes" id="UP000283210"/>
    </source>
</evidence>
<dbReference type="AlphaFoldDB" id="A0A3S2P4Z7"/>
<reference evidence="1 2" key="1">
    <citation type="submission" date="2018-11" db="EMBL/GenBank/DDBJ databases">
        <authorList>
            <person name="Lopez-Roques C."/>
            <person name="Donnadieu C."/>
            <person name="Bouchez O."/>
            <person name="Klopp C."/>
            <person name="Cabau C."/>
            <person name="Zahm M."/>
        </authorList>
    </citation>
    <scope>NUCLEOTIDE SEQUENCE [LARGE SCALE GENOMIC DNA]</scope>
    <source>
        <strain evidence="1">RS831</strain>
        <tissue evidence="1">Whole body</tissue>
    </source>
</reference>